<feature type="domain" description="Formyl transferase C-terminal" evidence="6">
    <location>
        <begin position="198"/>
        <end position="296"/>
    </location>
</feature>
<dbReference type="AlphaFoldDB" id="A0A382A141"/>
<proteinExistence type="inferred from homology"/>
<dbReference type="InterPro" id="IPR005794">
    <property type="entry name" value="Fmt"/>
</dbReference>
<dbReference type="InterPro" id="IPR044135">
    <property type="entry name" value="Met-tRNA-FMT_C"/>
</dbReference>
<dbReference type="PANTHER" id="PTHR11138:SF5">
    <property type="entry name" value="METHIONYL-TRNA FORMYLTRANSFERASE, MITOCHONDRIAL"/>
    <property type="match status" value="1"/>
</dbReference>
<evidence type="ECO:0000256" key="2">
    <source>
        <dbReference type="ARBA" id="ARBA00012261"/>
    </source>
</evidence>
<evidence type="ECO:0000256" key="1">
    <source>
        <dbReference type="ARBA" id="ARBA00010699"/>
    </source>
</evidence>
<dbReference type="InterPro" id="IPR041711">
    <property type="entry name" value="Met-tRNA-FMT_N"/>
</dbReference>
<dbReference type="CDD" id="cd08646">
    <property type="entry name" value="FMT_core_Met-tRNA-FMT_N"/>
    <property type="match status" value="1"/>
</dbReference>
<feature type="domain" description="Formyl transferase N-terminal" evidence="5">
    <location>
        <begin position="4"/>
        <end position="174"/>
    </location>
</feature>
<dbReference type="Gene3D" id="3.40.50.12230">
    <property type="match status" value="1"/>
</dbReference>
<evidence type="ECO:0000256" key="3">
    <source>
        <dbReference type="ARBA" id="ARBA00022679"/>
    </source>
</evidence>
<dbReference type="EMBL" id="UINC01023296">
    <property type="protein sequence ID" value="SVA94673.1"/>
    <property type="molecule type" value="Genomic_DNA"/>
</dbReference>
<keyword evidence="4" id="KW-0648">Protein biosynthesis</keyword>
<dbReference type="HAMAP" id="MF_00182">
    <property type="entry name" value="Formyl_trans"/>
    <property type="match status" value="1"/>
</dbReference>
<dbReference type="InterPro" id="IPR005793">
    <property type="entry name" value="Formyl_trans_C"/>
</dbReference>
<protein>
    <recommendedName>
        <fullName evidence="2">methionyl-tRNA formyltransferase</fullName>
        <ecNumber evidence="2">2.1.2.9</ecNumber>
    </recommendedName>
</protein>
<evidence type="ECO:0000259" key="5">
    <source>
        <dbReference type="Pfam" id="PF00551"/>
    </source>
</evidence>
<comment type="similarity">
    <text evidence="1">Belongs to the Fmt family.</text>
</comment>
<dbReference type="FunFam" id="3.40.50.12230:FF:000001">
    <property type="entry name" value="Methionyl-tRNA formyltransferase"/>
    <property type="match status" value="1"/>
</dbReference>
<gene>
    <name evidence="7" type="ORF">METZ01_LOCUS147527</name>
</gene>
<reference evidence="7" key="1">
    <citation type="submission" date="2018-05" db="EMBL/GenBank/DDBJ databases">
        <authorList>
            <person name="Lanie J.A."/>
            <person name="Ng W.-L."/>
            <person name="Kazmierczak K.M."/>
            <person name="Andrzejewski T.M."/>
            <person name="Davidsen T.M."/>
            <person name="Wayne K.J."/>
            <person name="Tettelin H."/>
            <person name="Glass J.I."/>
            <person name="Rusch D."/>
            <person name="Podicherti R."/>
            <person name="Tsui H.-C.T."/>
            <person name="Winkler M.E."/>
        </authorList>
    </citation>
    <scope>NUCLEOTIDE SEQUENCE</scope>
</reference>
<dbReference type="GO" id="GO:0004479">
    <property type="term" value="F:methionyl-tRNA formyltransferase activity"/>
    <property type="evidence" value="ECO:0007669"/>
    <property type="project" value="UniProtKB-EC"/>
</dbReference>
<dbReference type="SUPFAM" id="SSF50486">
    <property type="entry name" value="FMT C-terminal domain-like"/>
    <property type="match status" value="1"/>
</dbReference>
<evidence type="ECO:0000256" key="4">
    <source>
        <dbReference type="ARBA" id="ARBA00022917"/>
    </source>
</evidence>
<sequence length="304" mass="33524">MGTPKFSLPTLQKLYESDHKVQLVVTQPDRPKGRGRESTPSPVKQFALEKKIPILQPKKCTSLEVVKTLGELNSDVFIVVAFGQILDKNLLTLPRHFCINLHSSLLPKYRGAAPINWAIINGETKTGVTTMKMDTGLDTGDILLSSKVSISDDDDAQSLHETLAHKGSSLVLETLRQLDSGLLEPICQNSDLASYAPKLKKEDGLIQWNQPAIKIHNLVRGLTPWPGAFSFLESKRFKVCKTEIKSCGSIDQPGVIVRISGHGIEVGTKNERIVITELQPEGKKRMDVKSFLAGHNLIVGKKFT</sequence>
<accession>A0A382A141</accession>
<evidence type="ECO:0000313" key="7">
    <source>
        <dbReference type="EMBL" id="SVA94673.1"/>
    </source>
</evidence>
<organism evidence="7">
    <name type="scientific">marine metagenome</name>
    <dbReference type="NCBI Taxonomy" id="408172"/>
    <lineage>
        <taxon>unclassified sequences</taxon>
        <taxon>metagenomes</taxon>
        <taxon>ecological metagenomes</taxon>
    </lineage>
</organism>
<dbReference type="EC" id="2.1.2.9" evidence="2"/>
<dbReference type="GO" id="GO:0005829">
    <property type="term" value="C:cytosol"/>
    <property type="evidence" value="ECO:0007669"/>
    <property type="project" value="TreeGrafter"/>
</dbReference>
<dbReference type="InterPro" id="IPR011034">
    <property type="entry name" value="Formyl_transferase-like_C_sf"/>
</dbReference>
<dbReference type="InterPro" id="IPR036477">
    <property type="entry name" value="Formyl_transf_N_sf"/>
</dbReference>
<dbReference type="SUPFAM" id="SSF53328">
    <property type="entry name" value="Formyltransferase"/>
    <property type="match status" value="1"/>
</dbReference>
<keyword evidence="3" id="KW-0808">Transferase</keyword>
<dbReference type="PANTHER" id="PTHR11138">
    <property type="entry name" value="METHIONYL-TRNA FORMYLTRANSFERASE"/>
    <property type="match status" value="1"/>
</dbReference>
<dbReference type="NCBIfam" id="TIGR00460">
    <property type="entry name" value="fmt"/>
    <property type="match status" value="1"/>
</dbReference>
<dbReference type="Pfam" id="PF00551">
    <property type="entry name" value="Formyl_trans_N"/>
    <property type="match status" value="1"/>
</dbReference>
<dbReference type="Pfam" id="PF02911">
    <property type="entry name" value="Formyl_trans_C"/>
    <property type="match status" value="1"/>
</dbReference>
<name>A0A382A141_9ZZZZ</name>
<dbReference type="InterPro" id="IPR002376">
    <property type="entry name" value="Formyl_transf_N"/>
</dbReference>
<dbReference type="CDD" id="cd08704">
    <property type="entry name" value="Met_tRNA_FMT_C"/>
    <property type="match status" value="1"/>
</dbReference>
<evidence type="ECO:0000259" key="6">
    <source>
        <dbReference type="Pfam" id="PF02911"/>
    </source>
</evidence>